<dbReference type="AlphaFoldDB" id="A0A9X4RX20"/>
<dbReference type="SUPFAM" id="SSF56059">
    <property type="entry name" value="Glutathione synthetase ATP-binding domain-like"/>
    <property type="match status" value="1"/>
</dbReference>
<dbReference type="GO" id="GO:0018169">
    <property type="term" value="F:ribosomal S6-glutamic acid ligase activity"/>
    <property type="evidence" value="ECO:0007669"/>
    <property type="project" value="TreeGrafter"/>
</dbReference>
<evidence type="ECO:0000256" key="8">
    <source>
        <dbReference type="ARBA" id="ARBA00022917"/>
    </source>
</evidence>
<comment type="cofactor">
    <cofactor evidence="2">
        <name>Mg(2+)</name>
        <dbReference type="ChEBI" id="CHEBI:18420"/>
    </cofactor>
</comment>
<keyword evidence="7" id="KW-0460">Magnesium</keyword>
<dbReference type="GO" id="GO:0005524">
    <property type="term" value="F:ATP binding"/>
    <property type="evidence" value="ECO:0007669"/>
    <property type="project" value="UniProtKB-UniRule"/>
</dbReference>
<reference evidence="12" key="1">
    <citation type="submission" date="2022-07" db="EMBL/GenBank/DDBJ databases">
        <title>Description and genome-wide analysis of Profundicola chukchiensis gen. nov., sp. nov., marine bacteria isolated from bottom sediments of the Chukchi Sea.</title>
        <authorList>
            <person name="Romanenko L."/>
            <person name="Otstavnykh N."/>
            <person name="Kurilenko V."/>
            <person name="Eremeev V."/>
            <person name="Velansky P."/>
            <person name="Mikhailov V."/>
            <person name="Isaeva M."/>
        </authorList>
    </citation>
    <scope>NUCLEOTIDE SEQUENCE</scope>
    <source>
        <strain evidence="12">KMM 9713</strain>
    </source>
</reference>
<dbReference type="PANTHER" id="PTHR21621">
    <property type="entry name" value="RIBOSOMAL PROTEIN S6 MODIFICATION PROTEIN"/>
    <property type="match status" value="1"/>
</dbReference>
<dbReference type="Gene3D" id="3.30.470.20">
    <property type="entry name" value="ATP-grasp fold, B domain"/>
    <property type="match status" value="1"/>
</dbReference>
<dbReference type="InterPro" id="IPR013815">
    <property type="entry name" value="ATP_grasp_subdomain_1"/>
</dbReference>
<dbReference type="GO" id="GO:0005737">
    <property type="term" value="C:cytoplasm"/>
    <property type="evidence" value="ECO:0007669"/>
    <property type="project" value="TreeGrafter"/>
</dbReference>
<protein>
    <submittedName>
        <fullName evidence="12">30S ribosomal protein S6--L-glutamate ligase</fullName>
        <ecNumber evidence="12">6.3.2.-</ecNumber>
    </submittedName>
</protein>
<dbReference type="GO" id="GO:0046872">
    <property type="term" value="F:metal ion binding"/>
    <property type="evidence" value="ECO:0007669"/>
    <property type="project" value="UniProtKB-KW"/>
</dbReference>
<dbReference type="PANTHER" id="PTHR21621:SF7">
    <property type="entry name" value="RIBOSOMAL PROTEIN BS6--L-GLUTAMATE LIGASE"/>
    <property type="match status" value="1"/>
</dbReference>
<dbReference type="Pfam" id="PF08443">
    <property type="entry name" value="RimK"/>
    <property type="match status" value="1"/>
</dbReference>
<keyword evidence="4" id="KW-0479">Metal-binding</keyword>
<evidence type="ECO:0000256" key="2">
    <source>
        <dbReference type="ARBA" id="ARBA00001946"/>
    </source>
</evidence>
<dbReference type="InterPro" id="IPR013651">
    <property type="entry name" value="ATP-grasp_RimK-type"/>
</dbReference>
<dbReference type="InterPro" id="IPR041107">
    <property type="entry name" value="Rimk_N"/>
</dbReference>
<dbReference type="GO" id="GO:0009432">
    <property type="term" value="P:SOS response"/>
    <property type="evidence" value="ECO:0007669"/>
    <property type="project" value="TreeGrafter"/>
</dbReference>
<dbReference type="InterPro" id="IPR004666">
    <property type="entry name" value="Rp_bS6_RimK/Lys_biosynth_LsyX"/>
</dbReference>
<evidence type="ECO:0000256" key="7">
    <source>
        <dbReference type="ARBA" id="ARBA00022842"/>
    </source>
</evidence>
<dbReference type="RefSeq" id="WP_304416813.1">
    <property type="nucleotide sequence ID" value="NZ_JANAIE010000003.1"/>
</dbReference>
<feature type="domain" description="ATP-grasp" evidence="11">
    <location>
        <begin position="104"/>
        <end position="289"/>
    </location>
</feature>
<proteinExistence type="predicted"/>
<name>A0A9X4RX20_9FLAO</name>
<dbReference type="NCBIfam" id="TIGR00768">
    <property type="entry name" value="rimK_fam"/>
    <property type="match status" value="1"/>
</dbReference>
<evidence type="ECO:0000256" key="3">
    <source>
        <dbReference type="ARBA" id="ARBA00022598"/>
    </source>
</evidence>
<keyword evidence="12" id="KW-0687">Ribonucleoprotein</keyword>
<dbReference type="PROSITE" id="PS50975">
    <property type="entry name" value="ATP_GRASP"/>
    <property type="match status" value="1"/>
</dbReference>
<gene>
    <name evidence="12" type="primary">rimK</name>
    <name evidence="12" type="ORF">NMK71_02945</name>
</gene>
<dbReference type="GO" id="GO:0006412">
    <property type="term" value="P:translation"/>
    <property type="evidence" value="ECO:0007669"/>
    <property type="project" value="UniProtKB-KW"/>
</dbReference>
<dbReference type="Gene3D" id="3.30.1490.20">
    <property type="entry name" value="ATP-grasp fold, A domain"/>
    <property type="match status" value="1"/>
</dbReference>
<evidence type="ECO:0000313" key="12">
    <source>
        <dbReference type="EMBL" id="MDG4945359.1"/>
    </source>
</evidence>
<comment type="caution">
    <text evidence="12">The sequence shown here is derived from an EMBL/GenBank/DDBJ whole genome shotgun (WGS) entry which is preliminary data.</text>
</comment>
<keyword evidence="6 10" id="KW-0067">ATP-binding</keyword>
<dbReference type="Pfam" id="PF18030">
    <property type="entry name" value="Rimk_N"/>
    <property type="match status" value="1"/>
</dbReference>
<keyword evidence="5 10" id="KW-0547">Nucleotide-binding</keyword>
<dbReference type="Proteomes" id="UP001152599">
    <property type="component" value="Unassembled WGS sequence"/>
</dbReference>
<evidence type="ECO:0000256" key="10">
    <source>
        <dbReference type="PROSITE-ProRule" id="PRU00409"/>
    </source>
</evidence>
<keyword evidence="9" id="KW-0464">Manganese</keyword>
<dbReference type="EC" id="6.3.2.-" evidence="12"/>
<dbReference type="EMBL" id="JANCMU010000001">
    <property type="protein sequence ID" value="MDG4945359.1"/>
    <property type="molecule type" value="Genomic_DNA"/>
</dbReference>
<evidence type="ECO:0000256" key="5">
    <source>
        <dbReference type="ARBA" id="ARBA00022741"/>
    </source>
</evidence>
<evidence type="ECO:0000256" key="4">
    <source>
        <dbReference type="ARBA" id="ARBA00022723"/>
    </source>
</evidence>
<evidence type="ECO:0000256" key="1">
    <source>
        <dbReference type="ARBA" id="ARBA00001936"/>
    </source>
</evidence>
<dbReference type="NCBIfam" id="NF007764">
    <property type="entry name" value="PRK10446.1"/>
    <property type="match status" value="1"/>
</dbReference>
<comment type="cofactor">
    <cofactor evidence="1">
        <name>Mn(2+)</name>
        <dbReference type="ChEBI" id="CHEBI:29035"/>
    </cofactor>
</comment>
<keyword evidence="13" id="KW-1185">Reference proteome</keyword>
<keyword evidence="3 12" id="KW-0436">Ligase</keyword>
<evidence type="ECO:0000256" key="9">
    <source>
        <dbReference type="ARBA" id="ARBA00023211"/>
    </source>
</evidence>
<accession>A0A9X4RX20</accession>
<evidence type="ECO:0000313" key="13">
    <source>
        <dbReference type="Proteomes" id="UP001152599"/>
    </source>
</evidence>
<organism evidence="12 13">
    <name type="scientific">Profundicola chukchiensis</name>
    <dbReference type="NCBI Taxonomy" id="2961959"/>
    <lineage>
        <taxon>Bacteria</taxon>
        <taxon>Pseudomonadati</taxon>
        <taxon>Bacteroidota</taxon>
        <taxon>Flavobacteriia</taxon>
        <taxon>Flavobacteriales</taxon>
        <taxon>Weeksellaceae</taxon>
        <taxon>Profundicola</taxon>
    </lineage>
</organism>
<dbReference type="InterPro" id="IPR011761">
    <property type="entry name" value="ATP-grasp"/>
</dbReference>
<keyword evidence="8" id="KW-0648">Protein biosynthesis</keyword>
<dbReference type="Gene3D" id="3.40.50.20">
    <property type="match status" value="1"/>
</dbReference>
<evidence type="ECO:0000256" key="6">
    <source>
        <dbReference type="ARBA" id="ARBA00022840"/>
    </source>
</evidence>
<evidence type="ECO:0000259" key="11">
    <source>
        <dbReference type="PROSITE" id="PS50975"/>
    </source>
</evidence>
<keyword evidence="12" id="KW-0689">Ribosomal protein</keyword>
<dbReference type="GO" id="GO:0005840">
    <property type="term" value="C:ribosome"/>
    <property type="evidence" value="ECO:0007669"/>
    <property type="project" value="UniProtKB-KW"/>
</dbReference>
<sequence length="305" mass="33505">MKIAILSRSSYIYSTSRLIEEAKNRGHKVVVVDPLKCNLVMEKNEPNIHVVKHKLERVDAIIPRIGSSITHYGSAVIRQFEMMNVFTALNSNALLRSRDKLRSMQLLSRESIDFPKTFYTNMNSSLEAEEILEFVGGAPIVVKVLEGTQGVGVMLLETKMAAISVIQAMHSLHAKIMVQEYIKEAGGKDLRVLIVNNKVVGAMVREGKDGDFRSNLHRGGTATQAKLSKEERFVALQACKAMGLQVAGVDLIRSDRGPLVLEVNSSPGLEGIEAATGVNIAESIIKFVEHGAKNQSKTKINRING</sequence>